<dbReference type="SUPFAM" id="SSF82549">
    <property type="entry name" value="DAK1/DegV-like"/>
    <property type="match status" value="1"/>
</dbReference>
<dbReference type="Proteomes" id="UP000321947">
    <property type="component" value="Unassembled WGS sequence"/>
</dbReference>
<gene>
    <name evidence="3" type="ORF">E5676_scaffold248G00250</name>
</gene>
<comment type="caution">
    <text evidence="3">The sequence shown here is derived from an EMBL/GenBank/DDBJ whole genome shotgun (WGS) entry which is preliminary data.</text>
</comment>
<protein>
    <submittedName>
        <fullName evidence="3">Putative 3,4-dihydroxy-2-butanone kinase isoform X1</fullName>
    </submittedName>
</protein>
<sequence length="501" mass="56275">MLINSMEPQIGKPSLYATIGKDIWNTTQTLYSKCQHASRHYTLRKQVYECKQRTMDVTSYFNKLSLIWQEMPIPSLMEICSEVYLEKDRTRAMNVLTTPAIDSAAFSERSFTHDGKKRPPNNKQNAERTYVSKSIGTPQPSSLIGNQNNPSLSTLEAIAQSGMLQSLSLISINEKNAWILDSGATNHLTGKFPPFSSPLPVAGFFYKLFRQVSKHSMEIVGCKIDQSHYCIWKEEDSCFIEDVEACRSISTSISQLRWTKSVISNLLRTLVDNNFKKFGDIDGGRLRISKFQAKSGWVLSCDHWPYSGGLFNIRDCSGKNQQGWMSLCRMLEKFVEKMDYVRWYFGNIYSFPSPQTVEKISGGSGHEPAHAGFVGEGMLTAAICGDVFASPPVDSILAGIRAVTGPMGCLLIVKDGKLPMQLFCDDKATISRANNSVQYDRTKHVEMDKHFIKEKLDNGSICILYIPSSKQIVDVLTQGLLRRSFDYCVNKLGLIDIYAPT</sequence>
<evidence type="ECO:0000256" key="1">
    <source>
        <dbReference type="SAM" id="MobiDB-lite"/>
    </source>
</evidence>
<dbReference type="EMBL" id="SSTD01017768">
    <property type="protein sequence ID" value="TYJ98834.1"/>
    <property type="molecule type" value="Genomic_DNA"/>
</dbReference>
<proteinExistence type="predicted"/>
<evidence type="ECO:0000313" key="3">
    <source>
        <dbReference type="EMBL" id="TYJ98834.1"/>
    </source>
</evidence>
<dbReference type="Pfam" id="PF02733">
    <property type="entry name" value="Dak1"/>
    <property type="match status" value="1"/>
</dbReference>
<dbReference type="AlphaFoldDB" id="A0A5D3BIE8"/>
<dbReference type="PROSITE" id="PS51481">
    <property type="entry name" value="DHAK"/>
    <property type="match status" value="1"/>
</dbReference>
<feature type="region of interest" description="Disordered" evidence="1">
    <location>
        <begin position="107"/>
        <end position="127"/>
    </location>
</feature>
<dbReference type="GO" id="GO:0005829">
    <property type="term" value="C:cytosol"/>
    <property type="evidence" value="ECO:0007669"/>
    <property type="project" value="TreeGrafter"/>
</dbReference>
<keyword evidence="3" id="KW-0418">Kinase</keyword>
<keyword evidence="3" id="KW-0808">Transferase</keyword>
<name>A0A5D3BIE8_CUCMM</name>
<dbReference type="InterPro" id="IPR004006">
    <property type="entry name" value="DhaK_dom"/>
</dbReference>
<dbReference type="PANTHER" id="PTHR28629:SF4">
    <property type="entry name" value="TRIOKINASE_FMN CYCLASE"/>
    <property type="match status" value="1"/>
</dbReference>
<dbReference type="GO" id="GO:0019563">
    <property type="term" value="P:glycerol catabolic process"/>
    <property type="evidence" value="ECO:0007669"/>
    <property type="project" value="TreeGrafter"/>
</dbReference>
<dbReference type="GO" id="GO:0004371">
    <property type="term" value="F:glycerone kinase activity"/>
    <property type="evidence" value="ECO:0007669"/>
    <property type="project" value="InterPro"/>
</dbReference>
<dbReference type="InterPro" id="IPR050861">
    <property type="entry name" value="Dihydroxyacetone_Kinase"/>
</dbReference>
<organism evidence="3 4">
    <name type="scientific">Cucumis melo var. makuwa</name>
    <name type="common">Oriental melon</name>
    <dbReference type="NCBI Taxonomy" id="1194695"/>
    <lineage>
        <taxon>Eukaryota</taxon>
        <taxon>Viridiplantae</taxon>
        <taxon>Streptophyta</taxon>
        <taxon>Embryophyta</taxon>
        <taxon>Tracheophyta</taxon>
        <taxon>Spermatophyta</taxon>
        <taxon>Magnoliopsida</taxon>
        <taxon>eudicotyledons</taxon>
        <taxon>Gunneridae</taxon>
        <taxon>Pentapetalae</taxon>
        <taxon>rosids</taxon>
        <taxon>fabids</taxon>
        <taxon>Cucurbitales</taxon>
        <taxon>Cucurbitaceae</taxon>
        <taxon>Benincaseae</taxon>
        <taxon>Cucumis</taxon>
    </lineage>
</organism>
<dbReference type="PANTHER" id="PTHR28629">
    <property type="entry name" value="TRIOKINASE/FMN CYCLASE"/>
    <property type="match status" value="1"/>
</dbReference>
<accession>A0A5D3BIE8</accession>
<evidence type="ECO:0000313" key="4">
    <source>
        <dbReference type="Proteomes" id="UP000321947"/>
    </source>
</evidence>
<evidence type="ECO:0000259" key="2">
    <source>
        <dbReference type="PROSITE" id="PS51481"/>
    </source>
</evidence>
<dbReference type="Gene3D" id="3.40.50.10440">
    <property type="entry name" value="Dihydroxyacetone kinase, domain 1"/>
    <property type="match status" value="1"/>
</dbReference>
<reference evidence="3 4" key="1">
    <citation type="submission" date="2019-08" db="EMBL/GenBank/DDBJ databases">
        <title>Draft genome sequences of two oriental melons (Cucumis melo L. var makuwa).</title>
        <authorList>
            <person name="Kwon S.-Y."/>
        </authorList>
    </citation>
    <scope>NUCLEOTIDE SEQUENCE [LARGE SCALE GENOMIC DNA]</scope>
    <source>
        <strain evidence="4">cv. Chang Bougi</strain>
        <tissue evidence="3">Leaf</tissue>
    </source>
</reference>
<dbReference type="CDD" id="cd09272">
    <property type="entry name" value="RNase_HI_RT_Ty1"/>
    <property type="match status" value="1"/>
</dbReference>
<feature type="domain" description="DhaK" evidence="2">
    <location>
        <begin position="312"/>
        <end position="501"/>
    </location>
</feature>